<protein>
    <recommendedName>
        <fullName evidence="3">Myb/SANT-like domain-containing protein</fullName>
    </recommendedName>
</protein>
<evidence type="ECO:0008006" key="3">
    <source>
        <dbReference type="Google" id="ProtNLM"/>
    </source>
</evidence>
<dbReference type="KEGG" id="sla:SERLADRAFT_458721"/>
<dbReference type="RefSeq" id="XP_007314527.1">
    <property type="nucleotide sequence ID" value="XM_007314465.1"/>
</dbReference>
<accession>F8NK16</accession>
<dbReference type="EMBL" id="GL945430">
    <property type="protein sequence ID" value="EGO28328.1"/>
    <property type="molecule type" value="Genomic_DNA"/>
</dbReference>
<feature type="compositionally biased region" description="Acidic residues" evidence="1">
    <location>
        <begin position="143"/>
        <end position="165"/>
    </location>
</feature>
<feature type="non-terminal residue" evidence="2">
    <location>
        <position position="181"/>
    </location>
</feature>
<feature type="compositionally biased region" description="Basic and acidic residues" evidence="1">
    <location>
        <begin position="166"/>
        <end position="181"/>
    </location>
</feature>
<dbReference type="OrthoDB" id="2677419at2759"/>
<proteinExistence type="predicted"/>
<dbReference type="GeneID" id="18817771"/>
<name>F8NK16_SERL9</name>
<organism>
    <name type="scientific">Serpula lacrymans var. lacrymans (strain S7.9)</name>
    <name type="common">Dry rot fungus</name>
    <dbReference type="NCBI Taxonomy" id="578457"/>
    <lineage>
        <taxon>Eukaryota</taxon>
        <taxon>Fungi</taxon>
        <taxon>Dikarya</taxon>
        <taxon>Basidiomycota</taxon>
        <taxon>Agaricomycotina</taxon>
        <taxon>Agaricomycetes</taxon>
        <taxon>Agaricomycetidae</taxon>
        <taxon>Boletales</taxon>
        <taxon>Coniophorineae</taxon>
        <taxon>Serpulaceae</taxon>
        <taxon>Serpula</taxon>
    </lineage>
</organism>
<feature type="region of interest" description="Disordered" evidence="1">
    <location>
        <begin position="138"/>
        <end position="181"/>
    </location>
</feature>
<gene>
    <name evidence="2" type="ORF">SERLADRAFT_458721</name>
</gene>
<reference evidence="2" key="1">
    <citation type="submission" date="2011-04" db="EMBL/GenBank/DDBJ databases">
        <title>Evolution of plant cell wall degrading machinery underlies the functional diversity of forest fungi.</title>
        <authorList>
            <consortium name="US DOE Joint Genome Institute (JGI-PGF)"/>
            <person name="Eastwood D.C."/>
            <person name="Floudas D."/>
            <person name="Binder M."/>
            <person name="Majcherczyk A."/>
            <person name="Schneider P."/>
            <person name="Aerts A."/>
            <person name="Asiegbu F.O."/>
            <person name="Baker S.E."/>
            <person name="Barry K."/>
            <person name="Bendiksby M."/>
            <person name="Blumentritt M."/>
            <person name="Coutinho P.M."/>
            <person name="Cullen D."/>
            <person name="Cullen D."/>
            <person name="Gathman A."/>
            <person name="Goodell B."/>
            <person name="Henrissat B."/>
            <person name="Ihrmark K."/>
            <person name="Kauserud H."/>
            <person name="Kohler A."/>
            <person name="LaButti K."/>
            <person name="Lapidus A."/>
            <person name="Lavin J.L."/>
            <person name="Lee Y.-H."/>
            <person name="Lindquist E."/>
            <person name="Lilly W."/>
            <person name="Lucas S."/>
            <person name="Morin E."/>
            <person name="Murat C."/>
            <person name="Oguiza J.A."/>
            <person name="Park J."/>
            <person name="Pisabarro A.G."/>
            <person name="Riley R."/>
            <person name="Rosling A."/>
            <person name="Salamov A."/>
            <person name="Schmidt O."/>
            <person name="Schmutz J."/>
            <person name="Skrede I."/>
            <person name="Stenlid J."/>
            <person name="Wiebenga A."/>
            <person name="Xie X."/>
            <person name="Kues U."/>
            <person name="Hibbett D.S."/>
            <person name="Hoffmeister D."/>
            <person name="Hogberg N."/>
            <person name="Martin F."/>
            <person name="Grigoriev I.V."/>
            <person name="Watkinson S.C."/>
        </authorList>
    </citation>
    <scope>NUCLEOTIDE SEQUENCE</scope>
    <source>
        <strain evidence="2">S7.9</strain>
    </source>
</reference>
<evidence type="ECO:0000256" key="1">
    <source>
        <dbReference type="SAM" id="MobiDB-lite"/>
    </source>
</evidence>
<dbReference type="AlphaFoldDB" id="F8NK16"/>
<sequence length="181" mass="19847">MLALIEYVKKEGKEAGGKGHQFKPASWTNLIPQLALTTKAGAPKNAASIGRKWKNLKTKFNHVWTLTTLSGVGFAPQNKNHINETNKAIWDALIEKNPKKNYQHYAENGWAFYEGMQDIMPSKGKGTHAFYAGGEVTGNMDITEGEEGGEGGGDELDGPDDDVDNIEMHKGTSDRTLARDQ</sequence>
<evidence type="ECO:0000313" key="2">
    <source>
        <dbReference type="EMBL" id="EGO28328.1"/>
    </source>
</evidence>
<dbReference type="HOGENOM" id="CLU_1492594_0_0_1"/>
<dbReference type="Proteomes" id="UP000008064">
    <property type="component" value="Unassembled WGS sequence"/>
</dbReference>